<gene>
    <name evidence="1" type="ORF">EZS27_023362</name>
</gene>
<comment type="caution">
    <text evidence="1">The sequence shown here is derived from an EMBL/GenBank/DDBJ whole genome shotgun (WGS) entry which is preliminary data.</text>
</comment>
<reference evidence="1" key="1">
    <citation type="submission" date="2019-03" db="EMBL/GenBank/DDBJ databases">
        <title>Single cell metagenomics reveals metabolic interactions within the superorganism composed of flagellate Streblomastix strix and complex community of Bacteroidetes bacteria on its surface.</title>
        <authorList>
            <person name="Treitli S.C."/>
            <person name="Kolisko M."/>
            <person name="Husnik F."/>
            <person name="Keeling P."/>
            <person name="Hampl V."/>
        </authorList>
    </citation>
    <scope>NUCLEOTIDE SEQUENCE</scope>
    <source>
        <strain evidence="1">STM</strain>
    </source>
</reference>
<proteinExistence type="predicted"/>
<dbReference type="AlphaFoldDB" id="A0A5J4R1S4"/>
<protein>
    <submittedName>
        <fullName evidence="1">Uncharacterized protein</fullName>
    </submittedName>
</protein>
<evidence type="ECO:0000313" key="1">
    <source>
        <dbReference type="EMBL" id="KAA6327669.1"/>
    </source>
</evidence>
<name>A0A5J4R1S4_9ZZZZ</name>
<dbReference type="EMBL" id="SNRY01001951">
    <property type="protein sequence ID" value="KAA6327669.1"/>
    <property type="molecule type" value="Genomic_DNA"/>
</dbReference>
<organism evidence="1">
    <name type="scientific">termite gut metagenome</name>
    <dbReference type="NCBI Taxonomy" id="433724"/>
    <lineage>
        <taxon>unclassified sequences</taxon>
        <taxon>metagenomes</taxon>
        <taxon>organismal metagenomes</taxon>
    </lineage>
</organism>
<sequence length="151" mass="17868">MNGFCILSFHDSVEMFMKLCTEEKNITIDRKISFLDYFDRIPNLQCKVTMDNLNRKRMTLKHNGVLPSMLDIEISRVNVTEFFEENTPVFFNIQFSETSLVSIVKFEIVRSYLNDALKEIDNKNFADSIQYSHIIFKELFLLMKIINNDYP</sequence>
<accession>A0A5J4R1S4</accession>